<evidence type="ECO:0000313" key="8">
    <source>
        <dbReference type="Proteomes" id="UP000199055"/>
    </source>
</evidence>
<comment type="subcellular location">
    <subcellularLocation>
        <location evidence="6">Cytoplasm</location>
    </subcellularLocation>
    <text evidence="6">Membrane-associated.</text>
</comment>
<comment type="similarity">
    <text evidence="5 6">Belongs to the FtsA/MreB family.</text>
</comment>
<evidence type="ECO:0000256" key="2">
    <source>
        <dbReference type="ARBA" id="ARBA00022741"/>
    </source>
</evidence>
<evidence type="ECO:0000256" key="3">
    <source>
        <dbReference type="ARBA" id="ARBA00022840"/>
    </source>
</evidence>
<dbReference type="PANTHER" id="PTHR42749">
    <property type="entry name" value="CELL SHAPE-DETERMINING PROTEIN MREB"/>
    <property type="match status" value="1"/>
</dbReference>
<gene>
    <name evidence="6" type="primary">mreB</name>
    <name evidence="7" type="ORF">SAMN05216481_103494</name>
</gene>
<dbReference type="Pfam" id="PF06723">
    <property type="entry name" value="MreB_Mbl"/>
    <property type="match status" value="1"/>
</dbReference>
<accession>A0A1H9CXA3</accession>
<dbReference type="GO" id="GO:0000902">
    <property type="term" value="P:cell morphogenesis"/>
    <property type="evidence" value="ECO:0007669"/>
    <property type="project" value="InterPro"/>
</dbReference>
<dbReference type="HAMAP" id="MF_02207">
    <property type="entry name" value="MreB"/>
    <property type="match status" value="1"/>
</dbReference>
<evidence type="ECO:0000256" key="5">
    <source>
        <dbReference type="ARBA" id="ARBA00023458"/>
    </source>
</evidence>
<comment type="caution">
    <text evidence="6">Lacks conserved residue(s) required for the propagation of feature annotation.</text>
</comment>
<reference evidence="7 8" key="1">
    <citation type="submission" date="2016-10" db="EMBL/GenBank/DDBJ databases">
        <authorList>
            <person name="de Groot N.N."/>
        </authorList>
    </citation>
    <scope>NUCLEOTIDE SEQUENCE [LARGE SCALE GENOMIC DNA]</scope>
    <source>
        <strain evidence="7 8">CGMCC 4.3519</strain>
    </source>
</reference>
<dbReference type="STRING" id="403935.SAMN05216481_103494"/>
<feature type="binding site" evidence="6">
    <location>
        <begin position="165"/>
        <end position="167"/>
    </location>
    <ligand>
        <name>ATP</name>
        <dbReference type="ChEBI" id="CHEBI:30616"/>
    </ligand>
</feature>
<keyword evidence="8" id="KW-1185">Reference proteome</keyword>
<dbReference type="InterPro" id="IPR056546">
    <property type="entry name" value="MreB_MamK-like"/>
</dbReference>
<sequence>MTVSLEQLSRCSVAVDLGAARTRVYLKRFGVIVDAPSAVAVNTRSGALIAVGAPAERMVGRTPEHIRVVRPVSGGTVVDIDMARRMLRALVGDRIRRAWRRKPMLRAAVCIPHDAEPLVQRAAIETLTGMGARRVELVDSLIAAAVGSGLPVEEPEATMIVMCGAATSHVAVLSLGSIVASETVPVGGEIIDRAVIQHLRNQHELMLPNQAVHPLHLAMSVAPPGQTEAEVYGRDVSTGLFRTVNVDTESVRAAIRPPLTAMVDAIRGVLRQCQPDLVADLADRGIMLVGGSAMLPGLDSMLRQATGMPVHVAEQPAVCAVEGLGAMLEGRVRLLHRDPLSR</sequence>
<evidence type="ECO:0000313" key="7">
    <source>
        <dbReference type="EMBL" id="SEQ05840.1"/>
    </source>
</evidence>
<comment type="subunit">
    <text evidence="6">Forms polymers.</text>
</comment>
<dbReference type="PANTHER" id="PTHR42749:SF1">
    <property type="entry name" value="CELL SHAPE-DETERMINING PROTEIN MREB"/>
    <property type="match status" value="1"/>
</dbReference>
<dbReference type="CDD" id="cd10225">
    <property type="entry name" value="ASKHA_NBD_MreB-like"/>
    <property type="match status" value="1"/>
</dbReference>
<dbReference type="NCBIfam" id="NF010539">
    <property type="entry name" value="PRK13927.1"/>
    <property type="match status" value="1"/>
</dbReference>
<evidence type="ECO:0000256" key="4">
    <source>
        <dbReference type="ARBA" id="ARBA00022960"/>
    </source>
</evidence>
<evidence type="ECO:0000256" key="1">
    <source>
        <dbReference type="ARBA" id="ARBA00022490"/>
    </source>
</evidence>
<evidence type="ECO:0000256" key="6">
    <source>
        <dbReference type="HAMAP-Rule" id="MF_02207"/>
    </source>
</evidence>
<dbReference type="GO" id="GO:0005524">
    <property type="term" value="F:ATP binding"/>
    <property type="evidence" value="ECO:0007669"/>
    <property type="project" value="UniProtKB-KW"/>
</dbReference>
<keyword evidence="1 6" id="KW-0963">Cytoplasm</keyword>
<keyword evidence="4 6" id="KW-0133">Cell shape</keyword>
<dbReference type="SUPFAM" id="SSF53067">
    <property type="entry name" value="Actin-like ATPase domain"/>
    <property type="match status" value="2"/>
</dbReference>
<keyword evidence="2 6" id="KW-0547">Nucleotide-binding</keyword>
<comment type="function">
    <text evidence="6">Forms membrane-associated dynamic filaments that are essential for cell shape determination. Acts by regulating cell wall synthesis and cell elongation, and thus cell shape. A feedback loop between cell geometry and MreB localization may maintain elongated cell shape by targeting cell wall growth to regions of negative cell wall curvature.</text>
</comment>
<dbReference type="EMBL" id="FOET01000003">
    <property type="protein sequence ID" value="SEQ05840.1"/>
    <property type="molecule type" value="Genomic_DNA"/>
</dbReference>
<dbReference type="InterPro" id="IPR043129">
    <property type="entry name" value="ATPase_NBD"/>
</dbReference>
<dbReference type="PRINTS" id="PR01652">
    <property type="entry name" value="SHAPEPROTEIN"/>
</dbReference>
<keyword evidence="3 6" id="KW-0067">ATP-binding</keyword>
<dbReference type="RefSeq" id="WP_093657628.1">
    <property type="nucleotide sequence ID" value="NZ_FOET01000003.1"/>
</dbReference>
<dbReference type="Proteomes" id="UP000199055">
    <property type="component" value="Unassembled WGS sequence"/>
</dbReference>
<organism evidence="7 8">
    <name type="scientific">Streptomyces radiopugnans</name>
    <dbReference type="NCBI Taxonomy" id="403935"/>
    <lineage>
        <taxon>Bacteria</taxon>
        <taxon>Bacillati</taxon>
        <taxon>Actinomycetota</taxon>
        <taxon>Actinomycetes</taxon>
        <taxon>Kitasatosporales</taxon>
        <taxon>Streptomycetaceae</taxon>
        <taxon>Streptomyces</taxon>
    </lineage>
</organism>
<dbReference type="InterPro" id="IPR004753">
    <property type="entry name" value="MreB"/>
</dbReference>
<proteinExistence type="inferred from homology"/>
<dbReference type="GO" id="GO:0005737">
    <property type="term" value="C:cytoplasm"/>
    <property type="evidence" value="ECO:0007669"/>
    <property type="project" value="UniProtKB-SubCell"/>
</dbReference>
<dbReference type="GO" id="GO:0008360">
    <property type="term" value="P:regulation of cell shape"/>
    <property type="evidence" value="ECO:0007669"/>
    <property type="project" value="UniProtKB-UniRule"/>
</dbReference>
<dbReference type="AlphaFoldDB" id="A0A1H9CXA3"/>
<dbReference type="Gene3D" id="3.30.420.40">
    <property type="match status" value="3"/>
</dbReference>
<protein>
    <recommendedName>
        <fullName evidence="6">Cell shape-determining protein MreB</fullName>
    </recommendedName>
</protein>
<name>A0A1H9CXA3_9ACTN</name>